<feature type="region of interest" description="Disordered" evidence="4">
    <location>
        <begin position="1"/>
        <end position="92"/>
    </location>
</feature>
<dbReference type="STRING" id="1965070.A0A3S3NWB8"/>
<evidence type="ECO:0000256" key="4">
    <source>
        <dbReference type="SAM" id="MobiDB-lite"/>
    </source>
</evidence>
<dbReference type="GO" id="GO:0000981">
    <property type="term" value="F:DNA-binding transcription factor activity, RNA polymerase II-specific"/>
    <property type="evidence" value="ECO:0007669"/>
    <property type="project" value="InterPro"/>
</dbReference>
<dbReference type="PROSITE" id="PS50888">
    <property type="entry name" value="BHLH"/>
    <property type="match status" value="1"/>
</dbReference>
<reference evidence="6 8" key="1">
    <citation type="journal article" date="2018" name="Gigascience">
        <title>Genomes of trombidid mites reveal novel predicted allergens and laterally-transferred genes associated with secondary metabolism.</title>
        <authorList>
            <person name="Dong X."/>
            <person name="Chaisiri K."/>
            <person name="Xia D."/>
            <person name="Armstrong S.D."/>
            <person name="Fang Y."/>
            <person name="Donnelly M.J."/>
            <person name="Kadowaki T."/>
            <person name="McGarry J.W."/>
            <person name="Darby A.C."/>
            <person name="Makepeace B.L."/>
        </authorList>
    </citation>
    <scope>NUCLEOTIDE SEQUENCE [LARGE SCALE GENOMIC DNA]</scope>
    <source>
        <strain evidence="6">UoL-WK</strain>
    </source>
</reference>
<feature type="compositionally biased region" description="Polar residues" evidence="4">
    <location>
        <begin position="39"/>
        <end position="48"/>
    </location>
</feature>
<feature type="region of interest" description="Disordered" evidence="4">
    <location>
        <begin position="315"/>
        <end position="345"/>
    </location>
</feature>
<feature type="compositionally biased region" description="Low complexity" evidence="4">
    <location>
        <begin position="321"/>
        <end position="337"/>
    </location>
</feature>
<evidence type="ECO:0000256" key="1">
    <source>
        <dbReference type="ARBA" id="ARBA00023015"/>
    </source>
</evidence>
<dbReference type="GO" id="GO:0046983">
    <property type="term" value="F:protein dimerization activity"/>
    <property type="evidence" value="ECO:0007669"/>
    <property type="project" value="InterPro"/>
</dbReference>
<dbReference type="Gene3D" id="4.10.280.10">
    <property type="entry name" value="Helix-loop-helix DNA-binding domain"/>
    <property type="match status" value="1"/>
</dbReference>
<dbReference type="PANTHER" id="PTHR13864:SF15">
    <property type="entry name" value="T-CELL ACUTE LYMPHOCYTIC LEUKEMIA PROTEIN 1 HOMOLOG-RELATED"/>
    <property type="match status" value="1"/>
</dbReference>
<dbReference type="InterPro" id="IPR011598">
    <property type="entry name" value="bHLH_dom"/>
</dbReference>
<name>A0A3S3NWB8_9ACAR</name>
<feature type="compositionally biased region" description="Acidic residues" evidence="4">
    <location>
        <begin position="77"/>
        <end position="87"/>
    </location>
</feature>
<feature type="domain" description="BHLH" evidence="5">
    <location>
        <begin position="169"/>
        <end position="221"/>
    </location>
</feature>
<evidence type="ECO:0000313" key="7">
    <source>
        <dbReference type="EMBL" id="RWS03098.1"/>
    </source>
</evidence>
<proteinExistence type="predicted"/>
<evidence type="ECO:0000313" key="6">
    <source>
        <dbReference type="EMBL" id="RWS03097.1"/>
    </source>
</evidence>
<sequence length="345" mass="38369">MDDQKSSSPRAGGESEVSSSYRMRNECDQDSQEPFGTESGVSIGSYNSDFDALSEGTAATPYSHSSVGTPLASEDIKVEDDDNDSGEDTFHGSKCFDSIPGDYKSVDKSTLLFETKASNVTHHVANGRCAWDLRVDNNSRILQSQIVNSLPSVIGIIKTETPSTQKKGLRRMFTNNRERWRQQNVNDAFKDLRRLVPTYPPEKKLSKNEILRLAIRYIKILSTVLEYQKQEEAKSLNGGSEETTNDSLVNNGHLTSLQNGITDVATINSFHARRKHNKSSAYRPKVDKNNSVTKRNRIKVFSTTNYFFKKVDKSGSVNDCESSLEISSPSSTLSSISDENHADTE</sequence>
<dbReference type="CDD" id="cd19708">
    <property type="entry name" value="bHLH_TS_dHLH3B_like"/>
    <property type="match status" value="1"/>
</dbReference>
<dbReference type="EMBL" id="NCKU01006853">
    <property type="protein sequence ID" value="RWS03098.1"/>
    <property type="molecule type" value="Genomic_DNA"/>
</dbReference>
<dbReference type="PANTHER" id="PTHR13864">
    <property type="entry name" value="T-CELL ACUTE LYMPHOCYTIC LEUKEMIA/STEM CELL LEUKEMIA-RELATED"/>
    <property type="match status" value="1"/>
</dbReference>
<protein>
    <submittedName>
        <fullName evidence="6">Helix-loop-helix protein hen-like protein</fullName>
    </submittedName>
</protein>
<accession>A0A3S3NWB8</accession>
<dbReference type="SMART" id="SM00353">
    <property type="entry name" value="HLH"/>
    <property type="match status" value="1"/>
</dbReference>
<comment type="caution">
    <text evidence="6">The sequence shown here is derived from an EMBL/GenBank/DDBJ whole genome shotgun (WGS) entry which is preliminary data.</text>
</comment>
<dbReference type="InterPro" id="IPR040238">
    <property type="entry name" value="TAL-like"/>
</dbReference>
<keyword evidence="1" id="KW-0805">Transcription regulation</keyword>
<evidence type="ECO:0000259" key="5">
    <source>
        <dbReference type="PROSITE" id="PS50888"/>
    </source>
</evidence>
<dbReference type="GO" id="GO:0000978">
    <property type="term" value="F:RNA polymerase II cis-regulatory region sequence-specific DNA binding"/>
    <property type="evidence" value="ECO:0007669"/>
    <property type="project" value="TreeGrafter"/>
</dbReference>
<evidence type="ECO:0000313" key="8">
    <source>
        <dbReference type="Proteomes" id="UP000285301"/>
    </source>
</evidence>
<keyword evidence="3" id="KW-0804">Transcription</keyword>
<reference evidence="6" key="2">
    <citation type="submission" date="2018-11" db="EMBL/GenBank/DDBJ databases">
        <title>Trombidioid mite genomics.</title>
        <authorList>
            <person name="Dong X."/>
        </authorList>
    </citation>
    <scope>NUCLEOTIDE SEQUENCE</scope>
    <source>
        <strain evidence="6">UoL-WK</strain>
    </source>
</reference>
<evidence type="ECO:0000256" key="3">
    <source>
        <dbReference type="ARBA" id="ARBA00023163"/>
    </source>
</evidence>
<dbReference type="EMBL" id="NCKU01006854">
    <property type="protein sequence ID" value="RWS03097.1"/>
    <property type="molecule type" value="Genomic_DNA"/>
</dbReference>
<dbReference type="OrthoDB" id="10069510at2759"/>
<dbReference type="InterPro" id="IPR036638">
    <property type="entry name" value="HLH_DNA-bd_sf"/>
</dbReference>
<organism evidence="6 8">
    <name type="scientific">Dinothrombium tinctorium</name>
    <dbReference type="NCBI Taxonomy" id="1965070"/>
    <lineage>
        <taxon>Eukaryota</taxon>
        <taxon>Metazoa</taxon>
        <taxon>Ecdysozoa</taxon>
        <taxon>Arthropoda</taxon>
        <taxon>Chelicerata</taxon>
        <taxon>Arachnida</taxon>
        <taxon>Acari</taxon>
        <taxon>Acariformes</taxon>
        <taxon>Trombidiformes</taxon>
        <taxon>Prostigmata</taxon>
        <taxon>Anystina</taxon>
        <taxon>Parasitengona</taxon>
        <taxon>Trombidioidea</taxon>
        <taxon>Trombidiidae</taxon>
        <taxon>Dinothrombium</taxon>
    </lineage>
</organism>
<dbReference type="Pfam" id="PF00010">
    <property type="entry name" value="HLH"/>
    <property type="match status" value="1"/>
</dbReference>
<dbReference type="Proteomes" id="UP000285301">
    <property type="component" value="Unassembled WGS sequence"/>
</dbReference>
<gene>
    <name evidence="7" type="ORF">B4U79_01723</name>
    <name evidence="6" type="ORF">B4U79_13168</name>
</gene>
<dbReference type="SUPFAM" id="SSF47459">
    <property type="entry name" value="HLH, helix-loop-helix DNA-binding domain"/>
    <property type="match status" value="1"/>
</dbReference>
<evidence type="ECO:0000256" key="2">
    <source>
        <dbReference type="ARBA" id="ARBA00023125"/>
    </source>
</evidence>
<dbReference type="FunFam" id="4.10.280.10:FF:000015">
    <property type="entry name" value="T-cell acute lymphocytic leukemia 1"/>
    <property type="match status" value="1"/>
</dbReference>
<keyword evidence="8" id="KW-1185">Reference proteome</keyword>
<keyword evidence="2" id="KW-0238">DNA-binding</keyword>
<dbReference type="AlphaFoldDB" id="A0A3S3NWB8"/>